<reference evidence="1 2" key="1">
    <citation type="submission" date="2020-07" db="EMBL/GenBank/DDBJ databases">
        <title>Thermogemmata thermophila gen. nov., sp. nov., a novel moderate thermophilic planctomycete from a Kamchatka hot spring.</title>
        <authorList>
            <person name="Elcheninov A.G."/>
            <person name="Podosokorskaya O.A."/>
            <person name="Kovaleva O.L."/>
            <person name="Novikov A."/>
            <person name="Bonch-Osmolovskaya E.A."/>
            <person name="Toshchakov S.V."/>
            <person name="Kublanov I.V."/>
        </authorList>
    </citation>
    <scope>NUCLEOTIDE SEQUENCE [LARGE SCALE GENOMIC DNA]</scope>
    <source>
        <strain evidence="1 2">2918</strain>
    </source>
</reference>
<protein>
    <submittedName>
        <fullName evidence="1">Uncharacterized protein</fullName>
    </submittedName>
</protein>
<sequence>MTPPRPSLVPPPPWPTEDPQRHFAQAAERLLFQARLEVLGQPCRLVEIEFYWYSASHPDPFCHRHPLQREPGRWYFHRMGEAYRGGSFKGLDITFSDGQGWGGILLRGLQLPDGTITSGPSRLVDAVLRLAGQRQAADLDRLLQGRHAEDVTAPLCLRRSSEAEGQGKPGDASIREMYATARVGLTLRRERACPAGLRFLLRPYRFLIQPRALAAGRPQLILALYLQGHTPDRIQALTGTPAAAIRRYLQAYQQGQKARPTPAQFQALIRRPLTGPSWCFLSGLLAQLEAWPDAALARLFT</sequence>
<dbReference type="EMBL" id="JACEFB010000004">
    <property type="protein sequence ID" value="MBA2226072.1"/>
    <property type="molecule type" value="Genomic_DNA"/>
</dbReference>
<name>A0A7V9ABT0_9BACT</name>
<accession>A0A7V9ABT0</accession>
<gene>
    <name evidence="1" type="ORF">H0921_07840</name>
</gene>
<proteinExistence type="predicted"/>
<keyword evidence="2" id="KW-1185">Reference proteome</keyword>
<dbReference type="AlphaFoldDB" id="A0A7V9ABT0"/>
<dbReference type="Proteomes" id="UP000542342">
    <property type="component" value="Unassembled WGS sequence"/>
</dbReference>
<organism evidence="1 2">
    <name type="scientific">Thermogemmata fonticola</name>
    <dbReference type="NCBI Taxonomy" id="2755323"/>
    <lineage>
        <taxon>Bacteria</taxon>
        <taxon>Pseudomonadati</taxon>
        <taxon>Planctomycetota</taxon>
        <taxon>Planctomycetia</taxon>
        <taxon>Gemmatales</taxon>
        <taxon>Gemmataceae</taxon>
        <taxon>Thermogemmata</taxon>
    </lineage>
</organism>
<evidence type="ECO:0000313" key="2">
    <source>
        <dbReference type="Proteomes" id="UP000542342"/>
    </source>
</evidence>
<dbReference type="RefSeq" id="WP_194537502.1">
    <property type="nucleotide sequence ID" value="NZ_JACEFB010000004.1"/>
</dbReference>
<comment type="caution">
    <text evidence="1">The sequence shown here is derived from an EMBL/GenBank/DDBJ whole genome shotgun (WGS) entry which is preliminary data.</text>
</comment>
<evidence type="ECO:0000313" key="1">
    <source>
        <dbReference type="EMBL" id="MBA2226072.1"/>
    </source>
</evidence>